<accession>A0ABR8YER0</accession>
<sequence length="214" mass="24264">MNWDWLRDVGWIGTTIVALGGLAATLWTSRRAGQTQLSVQNMQLTESRRVLEWQERKNAYAQFLSRFQEYFDKSIIQRQVDNIIDSALQAPAKSHTSPQSESRDSATDGGTPGGDRRLQVYEEMQEKFGVLTMQEGWALLTQLRDAANHARLIAPRPVRLAIDALMEAADMEKIKDAVRTEVLVRDFRAEMEARKLALNELMNEDLLSGSPSDR</sequence>
<evidence type="ECO:0000313" key="4">
    <source>
        <dbReference type="Proteomes" id="UP000652763"/>
    </source>
</evidence>
<evidence type="ECO:0000313" key="3">
    <source>
        <dbReference type="EMBL" id="MBD8042612.1"/>
    </source>
</evidence>
<feature type="transmembrane region" description="Helical" evidence="2">
    <location>
        <begin position="12"/>
        <end position="29"/>
    </location>
</feature>
<protein>
    <submittedName>
        <fullName evidence="3">Uncharacterized protein</fullName>
    </submittedName>
</protein>
<comment type="caution">
    <text evidence="3">The sequence shown here is derived from an EMBL/GenBank/DDBJ whole genome shotgun (WGS) entry which is preliminary data.</text>
</comment>
<feature type="region of interest" description="Disordered" evidence="1">
    <location>
        <begin position="90"/>
        <end position="116"/>
    </location>
</feature>
<keyword evidence="2" id="KW-0812">Transmembrane</keyword>
<name>A0ABR8YER0_9MICC</name>
<dbReference type="Proteomes" id="UP000652763">
    <property type="component" value="Unassembled WGS sequence"/>
</dbReference>
<evidence type="ECO:0000256" key="1">
    <source>
        <dbReference type="SAM" id="MobiDB-lite"/>
    </source>
</evidence>
<reference evidence="3 4" key="1">
    <citation type="submission" date="2020-08" db="EMBL/GenBank/DDBJ databases">
        <title>A Genomic Blueprint of the Chicken Gut Microbiome.</title>
        <authorList>
            <person name="Gilroy R."/>
            <person name="Ravi A."/>
            <person name="Getino M."/>
            <person name="Pursley I."/>
            <person name="Horton D.L."/>
            <person name="Alikhan N.-F."/>
            <person name="Baker D."/>
            <person name="Gharbi K."/>
            <person name="Hall N."/>
            <person name="Watson M."/>
            <person name="Adriaenssens E.M."/>
            <person name="Foster-Nyarko E."/>
            <person name="Jarju S."/>
            <person name="Secka A."/>
            <person name="Antonio M."/>
            <person name="Oren A."/>
            <person name="Chaudhuri R."/>
            <person name="La Ragione R.M."/>
            <person name="Hildebrand F."/>
            <person name="Pallen M.J."/>
        </authorList>
    </citation>
    <scope>NUCLEOTIDE SEQUENCE [LARGE SCALE GENOMIC DNA]</scope>
    <source>
        <strain evidence="3 4">Sa2BUA2</strain>
    </source>
</reference>
<keyword evidence="2" id="KW-0472">Membrane</keyword>
<keyword evidence="2" id="KW-1133">Transmembrane helix</keyword>
<proteinExistence type="predicted"/>
<organism evidence="3 4">
    <name type="scientific">Arthrobacter pullicola</name>
    <dbReference type="NCBI Taxonomy" id="2762224"/>
    <lineage>
        <taxon>Bacteria</taxon>
        <taxon>Bacillati</taxon>
        <taxon>Actinomycetota</taxon>
        <taxon>Actinomycetes</taxon>
        <taxon>Micrococcales</taxon>
        <taxon>Micrococcaceae</taxon>
        <taxon>Arthrobacter</taxon>
    </lineage>
</organism>
<gene>
    <name evidence="3" type="ORF">H9638_02180</name>
</gene>
<evidence type="ECO:0000256" key="2">
    <source>
        <dbReference type="SAM" id="Phobius"/>
    </source>
</evidence>
<dbReference type="EMBL" id="JACSQC010000001">
    <property type="protein sequence ID" value="MBD8042612.1"/>
    <property type="molecule type" value="Genomic_DNA"/>
</dbReference>
<dbReference type="RefSeq" id="WP_191745533.1">
    <property type="nucleotide sequence ID" value="NZ_JACSQC010000001.1"/>
</dbReference>
<keyword evidence="4" id="KW-1185">Reference proteome</keyword>